<name>G0UQ20_TRYCI</name>
<sequence length="318" mass="34379">MEAPNTQPEADSHIPEPEPEEQKPSSPCHDESSTELKAKFDLSLGTGVRLAEMPALRGVRSRGIAWRVIDNSAEFLHRFVYGRPGKGGERLAALKSFRGFPEDWREDIVTRLGKLKRQKLIDFIRAFGLNIKTSNKQTQLIEDVAKFLMKPEVSSTSGSSGGQTKSGPKQSAGNKRLRSASPAGVAGKKTVPVQQTLTSERVAAKSGPPLPATYPSDDTLRVLVFRRVLHTPRAERVQLTTRLLRMELQQRFGDLESRKSVIKEAAAECVAALIALESAALTAAAATATEIKEGSQDDTANPPALSGVATGQVDMSPS</sequence>
<evidence type="ECO:0000256" key="1">
    <source>
        <dbReference type="SAM" id="MobiDB-lite"/>
    </source>
</evidence>
<feature type="region of interest" description="Disordered" evidence="1">
    <location>
        <begin position="152"/>
        <end position="191"/>
    </location>
</feature>
<dbReference type="GO" id="GO:0003677">
    <property type="term" value="F:DNA binding"/>
    <property type="evidence" value="ECO:0007669"/>
    <property type="project" value="InterPro"/>
</dbReference>
<dbReference type="GO" id="GO:0005634">
    <property type="term" value="C:nucleus"/>
    <property type="evidence" value="ECO:0007669"/>
    <property type="project" value="TreeGrafter"/>
</dbReference>
<feature type="region of interest" description="Disordered" evidence="1">
    <location>
        <begin position="290"/>
        <end position="318"/>
    </location>
</feature>
<dbReference type="PANTHER" id="PTHR13468:SF1">
    <property type="entry name" value="PROTEIN DEK"/>
    <property type="match status" value="1"/>
</dbReference>
<feature type="compositionally biased region" description="Low complexity" evidence="1">
    <location>
        <begin position="154"/>
        <end position="171"/>
    </location>
</feature>
<dbReference type="GO" id="GO:2000779">
    <property type="term" value="P:regulation of double-strand break repair"/>
    <property type="evidence" value="ECO:0007669"/>
    <property type="project" value="TreeGrafter"/>
</dbReference>
<evidence type="ECO:0000313" key="2">
    <source>
        <dbReference type="EMBL" id="CCC91481.1"/>
    </source>
</evidence>
<proteinExistence type="predicted"/>
<gene>
    <name evidence="2" type="ORF">TCIL3000_7_2950</name>
</gene>
<feature type="compositionally biased region" description="Basic and acidic residues" evidence="1">
    <location>
        <begin position="10"/>
        <end position="35"/>
    </location>
</feature>
<dbReference type="PANTHER" id="PTHR13468">
    <property type="entry name" value="DEK PROTEIN"/>
    <property type="match status" value="1"/>
</dbReference>
<dbReference type="EMBL" id="HE575320">
    <property type="protein sequence ID" value="CCC91481.1"/>
    <property type="molecule type" value="Genomic_DNA"/>
</dbReference>
<dbReference type="VEuPathDB" id="TriTrypDB:TcIL3000_7_2950"/>
<dbReference type="InterPro" id="IPR044198">
    <property type="entry name" value="DEK"/>
</dbReference>
<accession>G0UQ20</accession>
<feature type="region of interest" description="Disordered" evidence="1">
    <location>
        <begin position="1"/>
        <end position="35"/>
    </location>
</feature>
<dbReference type="AlphaFoldDB" id="G0UQ20"/>
<dbReference type="GO" id="GO:0006325">
    <property type="term" value="P:chromatin organization"/>
    <property type="evidence" value="ECO:0007669"/>
    <property type="project" value="InterPro"/>
</dbReference>
<reference evidence="2" key="1">
    <citation type="journal article" date="2012" name="Proc. Natl. Acad. Sci. U.S.A.">
        <title>Antigenic diversity is generated by distinct evolutionary mechanisms in African trypanosome species.</title>
        <authorList>
            <person name="Jackson A.P."/>
            <person name="Berry A."/>
            <person name="Aslett M."/>
            <person name="Allison H.C."/>
            <person name="Burton P."/>
            <person name="Vavrova-Anderson J."/>
            <person name="Brown R."/>
            <person name="Browne H."/>
            <person name="Corton N."/>
            <person name="Hauser H."/>
            <person name="Gamble J."/>
            <person name="Gilderthorp R."/>
            <person name="Marcello L."/>
            <person name="McQuillan J."/>
            <person name="Otto T.D."/>
            <person name="Quail M.A."/>
            <person name="Sanders M.J."/>
            <person name="van Tonder A."/>
            <person name="Ginger M.L."/>
            <person name="Field M.C."/>
            <person name="Barry J.D."/>
            <person name="Hertz-Fowler C."/>
            <person name="Berriman M."/>
        </authorList>
    </citation>
    <scope>NUCLEOTIDE SEQUENCE</scope>
    <source>
        <strain evidence="2">IL3000</strain>
    </source>
</reference>
<dbReference type="GO" id="GO:0042393">
    <property type="term" value="F:histone binding"/>
    <property type="evidence" value="ECO:0007669"/>
    <property type="project" value="TreeGrafter"/>
</dbReference>
<protein>
    <submittedName>
        <fullName evidence="2">Uncharacterized protein</fullName>
    </submittedName>
</protein>
<organism evidence="2">
    <name type="scientific">Trypanosoma congolense (strain IL3000)</name>
    <dbReference type="NCBI Taxonomy" id="1068625"/>
    <lineage>
        <taxon>Eukaryota</taxon>
        <taxon>Discoba</taxon>
        <taxon>Euglenozoa</taxon>
        <taxon>Kinetoplastea</taxon>
        <taxon>Metakinetoplastina</taxon>
        <taxon>Trypanosomatida</taxon>
        <taxon>Trypanosomatidae</taxon>
        <taxon>Trypanosoma</taxon>
        <taxon>Nannomonas</taxon>
    </lineage>
</organism>